<organism evidence="2 3">
    <name type="scientific">Uliginosibacterium paludis</name>
    <dbReference type="NCBI Taxonomy" id="1615952"/>
    <lineage>
        <taxon>Bacteria</taxon>
        <taxon>Pseudomonadati</taxon>
        <taxon>Pseudomonadota</taxon>
        <taxon>Betaproteobacteria</taxon>
        <taxon>Rhodocyclales</taxon>
        <taxon>Zoogloeaceae</taxon>
        <taxon>Uliginosibacterium</taxon>
    </lineage>
</organism>
<dbReference type="RefSeq" id="WP_345924098.1">
    <property type="nucleotide sequence ID" value="NZ_JBDIVF010000001.1"/>
</dbReference>
<sequence length="92" mass="10439">MDKPIVVERCIDEARKQALGTRAWPVWSKEASRFAWYYDSSETCLLIAGEVTVTPREGEAVTLRAGDLATFPAGMHCEWHITRDLSKHYRVG</sequence>
<dbReference type="EMBL" id="JBEWLZ010000002">
    <property type="protein sequence ID" value="MET1489008.1"/>
    <property type="molecule type" value="Genomic_DNA"/>
</dbReference>
<dbReference type="PANTHER" id="PTHR33271">
    <property type="entry name" value="OS04G0445200 PROTEIN"/>
    <property type="match status" value="1"/>
</dbReference>
<dbReference type="Proteomes" id="UP001548590">
    <property type="component" value="Unassembled WGS sequence"/>
</dbReference>
<protein>
    <submittedName>
        <fullName evidence="2">Cupin domain-containing protein</fullName>
    </submittedName>
</protein>
<dbReference type="Gene3D" id="2.60.120.10">
    <property type="entry name" value="Jelly Rolls"/>
    <property type="match status" value="1"/>
</dbReference>
<evidence type="ECO:0000313" key="2">
    <source>
        <dbReference type="EMBL" id="MET1489008.1"/>
    </source>
</evidence>
<proteinExistence type="predicted"/>
<keyword evidence="3" id="KW-1185">Reference proteome</keyword>
<dbReference type="CDD" id="cd02227">
    <property type="entry name" value="cupin_TM1112-like"/>
    <property type="match status" value="1"/>
</dbReference>
<gene>
    <name evidence="2" type="ORF">ABVT11_04160</name>
</gene>
<dbReference type="InterPro" id="IPR008579">
    <property type="entry name" value="UGlyAH_Cupin_dom"/>
</dbReference>
<accession>A0ABV2CMC0</accession>
<dbReference type="InterPro" id="IPR014710">
    <property type="entry name" value="RmlC-like_jellyroll"/>
</dbReference>
<dbReference type="InterPro" id="IPR011051">
    <property type="entry name" value="RmlC_Cupin_sf"/>
</dbReference>
<reference evidence="2 3" key="1">
    <citation type="submission" date="2024-07" db="EMBL/GenBank/DDBJ databases">
        <title>Uliginosibacterium paludis KCTC:42655.</title>
        <authorList>
            <person name="Kim M.K."/>
        </authorList>
    </citation>
    <scope>NUCLEOTIDE SEQUENCE [LARGE SCALE GENOMIC DNA]</scope>
    <source>
        <strain evidence="2 3">KCTC 42655</strain>
    </source>
</reference>
<feature type="domain" description="(S)-ureidoglycine aminohydrolase cupin" evidence="1">
    <location>
        <begin position="17"/>
        <end position="89"/>
    </location>
</feature>
<dbReference type="SUPFAM" id="SSF51182">
    <property type="entry name" value="RmlC-like cupins"/>
    <property type="match status" value="1"/>
</dbReference>
<comment type="caution">
    <text evidence="2">The sequence shown here is derived from an EMBL/GenBank/DDBJ whole genome shotgun (WGS) entry which is preliminary data.</text>
</comment>
<name>A0ABV2CMC0_9RHOO</name>
<dbReference type="PANTHER" id="PTHR33271:SF22">
    <property type="entry name" value="OS04G0445200 PROTEIN"/>
    <property type="match status" value="1"/>
</dbReference>
<evidence type="ECO:0000259" key="1">
    <source>
        <dbReference type="Pfam" id="PF05899"/>
    </source>
</evidence>
<evidence type="ECO:0000313" key="3">
    <source>
        <dbReference type="Proteomes" id="UP001548590"/>
    </source>
</evidence>
<dbReference type="Pfam" id="PF05899">
    <property type="entry name" value="Cupin_3"/>
    <property type="match status" value="1"/>
</dbReference>